<proteinExistence type="predicted"/>
<feature type="region of interest" description="Disordered" evidence="1">
    <location>
        <begin position="1"/>
        <end position="43"/>
    </location>
</feature>
<reference evidence="2" key="2">
    <citation type="journal article" date="2015" name="Data Brief">
        <title>Shoot transcriptome of the giant reed, Arundo donax.</title>
        <authorList>
            <person name="Barrero R.A."/>
            <person name="Guerrero F.D."/>
            <person name="Moolhuijzen P."/>
            <person name="Goolsby J.A."/>
            <person name="Tidwell J."/>
            <person name="Bellgard S.E."/>
            <person name="Bellgard M.I."/>
        </authorList>
    </citation>
    <scope>NUCLEOTIDE SEQUENCE</scope>
    <source>
        <tissue evidence="2">Shoot tissue taken approximately 20 cm above the soil surface</tissue>
    </source>
</reference>
<keyword evidence="2" id="KW-0687">Ribonucleoprotein</keyword>
<accession>A0A0A9FGU4</accession>
<sequence length="43" mass="4891">MLPKAPWPARWVPPPGTRGIRDTARPVPQDSADVWWPARRETA</sequence>
<evidence type="ECO:0000256" key="1">
    <source>
        <dbReference type="SAM" id="MobiDB-lite"/>
    </source>
</evidence>
<dbReference type="EMBL" id="GBRH01185641">
    <property type="protein sequence ID" value="JAE12255.1"/>
    <property type="molecule type" value="Transcribed_RNA"/>
</dbReference>
<evidence type="ECO:0000313" key="2">
    <source>
        <dbReference type="EMBL" id="JAE12255.1"/>
    </source>
</evidence>
<organism evidence="2">
    <name type="scientific">Arundo donax</name>
    <name type="common">Giant reed</name>
    <name type="synonym">Donax arundinaceus</name>
    <dbReference type="NCBI Taxonomy" id="35708"/>
    <lineage>
        <taxon>Eukaryota</taxon>
        <taxon>Viridiplantae</taxon>
        <taxon>Streptophyta</taxon>
        <taxon>Embryophyta</taxon>
        <taxon>Tracheophyta</taxon>
        <taxon>Spermatophyta</taxon>
        <taxon>Magnoliopsida</taxon>
        <taxon>Liliopsida</taxon>
        <taxon>Poales</taxon>
        <taxon>Poaceae</taxon>
        <taxon>PACMAD clade</taxon>
        <taxon>Arundinoideae</taxon>
        <taxon>Arundineae</taxon>
        <taxon>Arundo</taxon>
    </lineage>
</organism>
<protein>
    <submittedName>
        <fullName evidence="2">60S ribosomal protein L4</fullName>
    </submittedName>
</protein>
<reference evidence="2" key="1">
    <citation type="submission" date="2014-09" db="EMBL/GenBank/DDBJ databases">
        <authorList>
            <person name="Magalhaes I.L.F."/>
            <person name="Oliveira U."/>
            <person name="Santos F.R."/>
            <person name="Vidigal T.H.D.A."/>
            <person name="Brescovit A.D."/>
            <person name="Santos A.J."/>
        </authorList>
    </citation>
    <scope>NUCLEOTIDE SEQUENCE</scope>
    <source>
        <tissue evidence="2">Shoot tissue taken approximately 20 cm above the soil surface</tissue>
    </source>
</reference>
<dbReference type="GO" id="GO:0005840">
    <property type="term" value="C:ribosome"/>
    <property type="evidence" value="ECO:0007669"/>
    <property type="project" value="UniProtKB-KW"/>
</dbReference>
<name>A0A0A9FGU4_ARUDO</name>
<dbReference type="AlphaFoldDB" id="A0A0A9FGU4"/>
<keyword evidence="2" id="KW-0689">Ribosomal protein</keyword>